<dbReference type="Proteomes" id="UP001500575">
    <property type="component" value="Unassembled WGS sequence"/>
</dbReference>
<proteinExistence type="predicted"/>
<name>A0ABN2YW33_9ACTN</name>
<dbReference type="EMBL" id="BAAAQQ010000013">
    <property type="protein sequence ID" value="GAA2132309.1"/>
    <property type="molecule type" value="Genomic_DNA"/>
</dbReference>
<keyword evidence="1" id="KW-0175">Coiled coil</keyword>
<comment type="caution">
    <text evidence="2">The sequence shown here is derived from an EMBL/GenBank/DDBJ whole genome shotgun (WGS) entry which is preliminary data.</text>
</comment>
<feature type="coiled-coil region" evidence="1">
    <location>
        <begin position="71"/>
        <end position="98"/>
    </location>
</feature>
<protein>
    <recommendedName>
        <fullName evidence="4">WXG100 family type VII secretion target</fullName>
    </recommendedName>
</protein>
<organism evidence="2 3">
    <name type="scientific">Nocardioides bigeumensis</name>
    <dbReference type="NCBI Taxonomy" id="433657"/>
    <lineage>
        <taxon>Bacteria</taxon>
        <taxon>Bacillati</taxon>
        <taxon>Actinomycetota</taxon>
        <taxon>Actinomycetes</taxon>
        <taxon>Propionibacteriales</taxon>
        <taxon>Nocardioidaceae</taxon>
        <taxon>Nocardioides</taxon>
    </lineage>
</organism>
<reference evidence="2 3" key="1">
    <citation type="journal article" date="2019" name="Int. J. Syst. Evol. Microbiol.">
        <title>The Global Catalogue of Microorganisms (GCM) 10K type strain sequencing project: providing services to taxonomists for standard genome sequencing and annotation.</title>
        <authorList>
            <consortium name="The Broad Institute Genomics Platform"/>
            <consortium name="The Broad Institute Genome Sequencing Center for Infectious Disease"/>
            <person name="Wu L."/>
            <person name="Ma J."/>
        </authorList>
    </citation>
    <scope>NUCLEOTIDE SEQUENCE [LARGE SCALE GENOMIC DNA]</scope>
    <source>
        <strain evidence="2 3">JCM 16021</strain>
    </source>
</reference>
<evidence type="ECO:0000313" key="3">
    <source>
        <dbReference type="Proteomes" id="UP001500575"/>
    </source>
</evidence>
<sequence length="123" mass="13218">MYGDTSVMRKRAAQLREQGVDIAATADGLVAQADGISWTGRAADAMRTRVRERAAHLKEAAALHETAADSLGRHLAEVDRLKETIAGIEQRAASLGADDETSAAFVRPQRGHKDWLDVSLPGL</sequence>
<evidence type="ECO:0008006" key="4">
    <source>
        <dbReference type="Google" id="ProtNLM"/>
    </source>
</evidence>
<accession>A0ABN2YW33</accession>
<dbReference type="RefSeq" id="WP_344305276.1">
    <property type="nucleotide sequence ID" value="NZ_BAAAQQ010000013.1"/>
</dbReference>
<gene>
    <name evidence="2" type="ORF">GCM10009843_36720</name>
</gene>
<keyword evidence="3" id="KW-1185">Reference proteome</keyword>
<evidence type="ECO:0000256" key="1">
    <source>
        <dbReference type="SAM" id="Coils"/>
    </source>
</evidence>
<evidence type="ECO:0000313" key="2">
    <source>
        <dbReference type="EMBL" id="GAA2132309.1"/>
    </source>
</evidence>